<proteinExistence type="predicted"/>
<evidence type="ECO:0000313" key="2">
    <source>
        <dbReference type="Proteomes" id="UP001589738"/>
    </source>
</evidence>
<dbReference type="RefSeq" id="WP_377059085.1">
    <property type="nucleotide sequence ID" value="NZ_JBHLUU010000125.1"/>
</dbReference>
<reference evidence="1 2" key="1">
    <citation type="submission" date="2024-09" db="EMBL/GenBank/DDBJ databases">
        <authorList>
            <person name="Sun Q."/>
            <person name="Mori K."/>
        </authorList>
    </citation>
    <scope>NUCLEOTIDE SEQUENCE [LARGE SCALE GENOMIC DNA]</scope>
    <source>
        <strain evidence="1 2">CGMCC 1.9126</strain>
    </source>
</reference>
<name>A0ABV6L1A5_9BACI</name>
<protein>
    <submittedName>
        <fullName evidence="1">Uncharacterized protein</fullName>
    </submittedName>
</protein>
<keyword evidence="2" id="KW-1185">Reference proteome</keyword>
<organism evidence="1 2">
    <name type="scientific">Robertmurraya beringensis</name>
    <dbReference type="NCBI Taxonomy" id="641660"/>
    <lineage>
        <taxon>Bacteria</taxon>
        <taxon>Bacillati</taxon>
        <taxon>Bacillota</taxon>
        <taxon>Bacilli</taxon>
        <taxon>Bacillales</taxon>
        <taxon>Bacillaceae</taxon>
        <taxon>Robertmurraya</taxon>
    </lineage>
</organism>
<sequence>MNIDLSALPGVDTGIGVYMADQLFPPDFDQLSDEEKQAILDSLLSEDMYLEPAYYANKGRKSAAESLSFVAYPEQKYYLKVTNNVETYFGMYDFFWDFSMFEEEQQPESSLVPYTLSVEGKAIEQDEDMFPVYFEEEGDQGNEEPSLVDLLAEGAQPYEIGGTAGGSLQLFEDEDWFSVTPSESGIYDFSFIHKGSLPVIEVYEVREETDEDGETFKYLNTIGTNMIWGYSYPYTGESMYTGLRKDRTYYIRVASDYYNGNTSYDPYEFTSELVLKNVEDKYEDNDKLEDIKNLPASSFEANFAMPGDIDVFYYESKATAVQGVTIQTLPLSATLKKKYPQELQSPSYGVVMIFEDVNKNRKLDAKEYDRVQYIEKGLGYSSTTYGSFRAEKGKNYIVAATSYVDGLVPFSLNPYKLTLKAVNTNDEDKGSVVKNNIPSKPLALKKVSTKVYESSGNLNAGVSFGDEDWYELNLTKNSKGKIELFSGQEIDGVISIYKDGKLVTTVDYYSAGDTEYSLFNLKKGKYHIKVRDVNGNTSINPYKLKVTLN</sequence>
<accession>A0ABV6L1A5</accession>
<dbReference type="EMBL" id="JBHLUU010000125">
    <property type="protein sequence ID" value="MFC0477898.1"/>
    <property type="molecule type" value="Genomic_DNA"/>
</dbReference>
<dbReference type="SUPFAM" id="SSF89260">
    <property type="entry name" value="Collagen-binding domain"/>
    <property type="match status" value="1"/>
</dbReference>
<comment type="caution">
    <text evidence="1">The sequence shown here is derived from an EMBL/GenBank/DDBJ whole genome shotgun (WGS) entry which is preliminary data.</text>
</comment>
<dbReference type="Gene3D" id="2.60.120.380">
    <property type="match status" value="2"/>
</dbReference>
<dbReference type="Proteomes" id="UP001589738">
    <property type="component" value="Unassembled WGS sequence"/>
</dbReference>
<evidence type="ECO:0000313" key="1">
    <source>
        <dbReference type="EMBL" id="MFC0477898.1"/>
    </source>
</evidence>
<gene>
    <name evidence="1" type="ORF">ACFFHF_22170</name>
</gene>